<reference evidence="1 2" key="1">
    <citation type="submission" date="2022-12" db="EMBL/GenBank/DDBJ databases">
        <title>Chromosome-level genome of Tegillarca granosa.</title>
        <authorList>
            <person name="Kim J."/>
        </authorList>
    </citation>
    <scope>NUCLEOTIDE SEQUENCE [LARGE SCALE GENOMIC DNA]</scope>
    <source>
        <strain evidence="1">Teg-2019</strain>
        <tissue evidence="1">Adductor muscle</tissue>
    </source>
</reference>
<proteinExistence type="predicted"/>
<keyword evidence="2" id="KW-1185">Reference proteome</keyword>
<accession>A0ABQ9FV68</accession>
<organism evidence="1 2">
    <name type="scientific">Tegillarca granosa</name>
    <name type="common">Malaysian cockle</name>
    <name type="synonym">Anadara granosa</name>
    <dbReference type="NCBI Taxonomy" id="220873"/>
    <lineage>
        <taxon>Eukaryota</taxon>
        <taxon>Metazoa</taxon>
        <taxon>Spiralia</taxon>
        <taxon>Lophotrochozoa</taxon>
        <taxon>Mollusca</taxon>
        <taxon>Bivalvia</taxon>
        <taxon>Autobranchia</taxon>
        <taxon>Pteriomorphia</taxon>
        <taxon>Arcoida</taxon>
        <taxon>Arcoidea</taxon>
        <taxon>Arcidae</taxon>
        <taxon>Tegillarca</taxon>
    </lineage>
</organism>
<evidence type="ECO:0000313" key="2">
    <source>
        <dbReference type="Proteomes" id="UP001217089"/>
    </source>
</evidence>
<sequence length="463" mass="53633">MKCHITCRSEECFEKHLVKRKRKNKDDASKCDLYWRCLECWKVLKTEERTRQEHRCEEWLCKCCKQYVDPDHLCYVRALEEKKSNSKFIFFDIETTQNEIVACKDGYISLRKDHCQCSPLNPCKSCSLCTNCGDTLCGKHQHKANLIIAQKVCPSCIDKELSPDSKCNDCGSRCQKCKKYLKDEKCYEFPPCEKTCGFREMVFKGEHAVTEFGQWLFEKTHKDFTVLAHNMRSFDASVCSTVFRTKFLTENWEVKLKNEDGEITEWTSAYKQNGELHVKLENDWVNQSELQQQNYTIEESKFVDSPISQVPANGYCRDQYSLKSIKWLEFLMEHSRMRGNEIFIQHALNEGEVSLTGTRYKFGGYCASTNTVYEFLGCLYHGCKDCYPLNRHQMKMPRTKQSLEELNASTLRLFFEEVLVPSFSALRSIYGIRASVRKLFGSLMSSIVLSGSGSPLPGSVSLD</sequence>
<dbReference type="EMBL" id="JARBDR010000139">
    <property type="protein sequence ID" value="KAJ8321125.1"/>
    <property type="molecule type" value="Genomic_DNA"/>
</dbReference>
<evidence type="ECO:0000313" key="1">
    <source>
        <dbReference type="EMBL" id="KAJ8321125.1"/>
    </source>
</evidence>
<name>A0ABQ9FV68_TEGGR</name>
<evidence type="ECO:0008006" key="3">
    <source>
        <dbReference type="Google" id="ProtNLM"/>
    </source>
</evidence>
<gene>
    <name evidence="1" type="ORF">KUTeg_001320</name>
</gene>
<dbReference type="Proteomes" id="UP001217089">
    <property type="component" value="Unassembled WGS sequence"/>
</dbReference>
<comment type="caution">
    <text evidence="1">The sequence shown here is derived from an EMBL/GenBank/DDBJ whole genome shotgun (WGS) entry which is preliminary data.</text>
</comment>
<protein>
    <recommendedName>
        <fullName evidence="3">DNA-directed DNA polymerase</fullName>
    </recommendedName>
</protein>